<dbReference type="EMBL" id="DF237021">
    <property type="protein sequence ID" value="GAQ81140.1"/>
    <property type="molecule type" value="Genomic_DNA"/>
</dbReference>
<dbReference type="Proteomes" id="UP000054558">
    <property type="component" value="Unassembled WGS sequence"/>
</dbReference>
<sequence>MAFKVGDRVECWTKDEGFLDSYFVADLQSISGKRCIVKYVELLTEDGDRLIENLPLEQLRPLPPKIDRSGEDPNFLPGSYIEAYHQDGWWKGAIHKKDWVDGAWIVKGAKGAQTPAPPAPHNIVHLKLPSPRTPESPSPRDRTQGKNNPPAESAASEGFVLDDDEEEDVDIETSWGGPVLAAGGERIAATPRLPSDEEGTVSDRGGSPSGGEVERLPIGGAASKPEPTGHVRPGKKNGAGIRSGATGGDVTPAQTGTTSSGKRKGTGSEHEGSPSSKKPRKGPAPAKGKGGAAEKKNSSKSVSKKKKRPTDAVGDGQSHGNRESEPLALVPYVDVSETSSDPRCYKESSDRQSQEWTRKTNDDSLCQKRSKSCGPGFGVSPFGKNVIQRWGSKQRSMHDILRRSSVDSAKGNRDPYGFECEIDRQRREALRNTQTQPQERHLAATSSCQLAPQQDWHEAPPDPRDLAYQQESSPTLCWESWGAQESTQGDGLAEWHNERPCLPTEPEFRGREDGYSLPSAQAEVPLERFSFRAAYGSILEALLRKDMPGFRRECLLAELRSELRISDRCHEKQYQHALRRIEGLAD</sequence>
<evidence type="ECO:0000256" key="1">
    <source>
        <dbReference type="SAM" id="MobiDB-lite"/>
    </source>
</evidence>
<dbReference type="InterPro" id="IPR014002">
    <property type="entry name" value="Agenet_dom_plant"/>
</dbReference>
<feature type="compositionally biased region" description="Basic and acidic residues" evidence="1">
    <location>
        <begin position="343"/>
        <end position="366"/>
    </location>
</feature>
<dbReference type="OMA" id="EKLRESX"/>
<gene>
    <name evidence="3" type="ORF">KFL_000720090</name>
</gene>
<feature type="region of interest" description="Disordered" evidence="1">
    <location>
        <begin position="111"/>
        <end position="378"/>
    </location>
</feature>
<dbReference type="AlphaFoldDB" id="A0A1Y1HR91"/>
<dbReference type="Pfam" id="PF05641">
    <property type="entry name" value="Agenet"/>
    <property type="match status" value="1"/>
</dbReference>
<protein>
    <recommendedName>
        <fullName evidence="2">Agenet domain-containing protein</fullName>
    </recommendedName>
</protein>
<evidence type="ECO:0000259" key="2">
    <source>
        <dbReference type="SMART" id="SM00743"/>
    </source>
</evidence>
<dbReference type="OrthoDB" id="938602at2759"/>
<proteinExistence type="predicted"/>
<keyword evidence="4" id="KW-1185">Reference proteome</keyword>
<dbReference type="SMART" id="SM00743">
    <property type="entry name" value="Agenet"/>
    <property type="match status" value="1"/>
</dbReference>
<feature type="compositionally biased region" description="Acidic residues" evidence="1">
    <location>
        <begin position="160"/>
        <end position="171"/>
    </location>
</feature>
<feature type="compositionally biased region" description="Basic and acidic residues" evidence="1">
    <location>
        <begin position="455"/>
        <end position="465"/>
    </location>
</feature>
<reference evidence="3 4" key="1">
    <citation type="journal article" date="2014" name="Nat. Commun.">
        <title>Klebsormidium flaccidum genome reveals primary factors for plant terrestrial adaptation.</title>
        <authorList>
            <person name="Hori K."/>
            <person name="Maruyama F."/>
            <person name="Fujisawa T."/>
            <person name="Togashi T."/>
            <person name="Yamamoto N."/>
            <person name="Seo M."/>
            <person name="Sato S."/>
            <person name="Yamada T."/>
            <person name="Mori H."/>
            <person name="Tajima N."/>
            <person name="Moriyama T."/>
            <person name="Ikeuchi M."/>
            <person name="Watanabe M."/>
            <person name="Wada H."/>
            <person name="Kobayashi K."/>
            <person name="Saito M."/>
            <person name="Masuda T."/>
            <person name="Sasaki-Sekimoto Y."/>
            <person name="Mashiguchi K."/>
            <person name="Awai K."/>
            <person name="Shimojima M."/>
            <person name="Masuda S."/>
            <person name="Iwai M."/>
            <person name="Nobusawa T."/>
            <person name="Narise T."/>
            <person name="Kondo S."/>
            <person name="Saito H."/>
            <person name="Sato R."/>
            <person name="Murakawa M."/>
            <person name="Ihara Y."/>
            <person name="Oshima-Yamada Y."/>
            <person name="Ohtaka K."/>
            <person name="Satoh M."/>
            <person name="Sonobe K."/>
            <person name="Ishii M."/>
            <person name="Ohtani R."/>
            <person name="Kanamori-Sato M."/>
            <person name="Honoki R."/>
            <person name="Miyazaki D."/>
            <person name="Mochizuki H."/>
            <person name="Umetsu J."/>
            <person name="Higashi K."/>
            <person name="Shibata D."/>
            <person name="Kamiya Y."/>
            <person name="Sato N."/>
            <person name="Nakamura Y."/>
            <person name="Tabata S."/>
            <person name="Ida S."/>
            <person name="Kurokawa K."/>
            <person name="Ohta H."/>
        </authorList>
    </citation>
    <scope>NUCLEOTIDE SEQUENCE [LARGE SCALE GENOMIC DNA]</scope>
    <source>
        <strain evidence="3 4">NIES-2285</strain>
    </source>
</reference>
<feature type="region of interest" description="Disordered" evidence="1">
    <location>
        <begin position="430"/>
        <end position="468"/>
    </location>
</feature>
<dbReference type="CDD" id="cd20405">
    <property type="entry name" value="Tudor_Agenet_AtDUF_rpt1_3"/>
    <property type="match status" value="1"/>
</dbReference>
<evidence type="ECO:0000313" key="4">
    <source>
        <dbReference type="Proteomes" id="UP000054558"/>
    </source>
</evidence>
<accession>A0A1Y1HR91</accession>
<dbReference type="PANTHER" id="PTHR31917:SF147">
    <property type="entry name" value="AGENET DOMAIN-CONTAINING PROTEIN"/>
    <property type="match status" value="1"/>
</dbReference>
<dbReference type="PANTHER" id="PTHR31917">
    <property type="entry name" value="AGENET DOMAIN-CONTAINING PROTEIN-RELATED"/>
    <property type="match status" value="1"/>
</dbReference>
<name>A0A1Y1HR91_KLENI</name>
<dbReference type="SUPFAM" id="SSF158639">
    <property type="entry name" value="ENT-like"/>
    <property type="match status" value="1"/>
</dbReference>
<dbReference type="InterPro" id="IPR008395">
    <property type="entry name" value="Agenet-like_dom"/>
</dbReference>
<dbReference type="InterPro" id="IPR036142">
    <property type="entry name" value="ENT_dom-like_sf"/>
</dbReference>
<organism evidence="3 4">
    <name type="scientific">Klebsormidium nitens</name>
    <name type="common">Green alga</name>
    <name type="synonym">Ulothrix nitens</name>
    <dbReference type="NCBI Taxonomy" id="105231"/>
    <lineage>
        <taxon>Eukaryota</taxon>
        <taxon>Viridiplantae</taxon>
        <taxon>Streptophyta</taxon>
        <taxon>Klebsormidiophyceae</taxon>
        <taxon>Klebsormidiales</taxon>
        <taxon>Klebsormidiaceae</taxon>
        <taxon>Klebsormidium</taxon>
    </lineage>
</organism>
<feature type="domain" description="Agenet" evidence="2">
    <location>
        <begin position="1"/>
        <end position="67"/>
    </location>
</feature>
<evidence type="ECO:0000313" key="3">
    <source>
        <dbReference type="EMBL" id="GAQ81140.1"/>
    </source>
</evidence>